<evidence type="ECO:0000313" key="12">
    <source>
        <dbReference type="EMBL" id="CAF1636400.1"/>
    </source>
</evidence>
<comment type="function">
    <text evidence="5">Component of the elongator complex which is required for multiple tRNA modifications, including mcm5U (5-methoxycarbonylmethyl uridine), mcm5s2U (5-methoxycarbonylmethyl-2-thiouridine), and ncm5U (5-carbamoylmethyl uridine). The elongator complex catalyzes formation of carboxymethyluridine in the wobble base at position 34 in tRNAs.</text>
</comment>
<evidence type="ECO:0000313" key="11">
    <source>
        <dbReference type="EMBL" id="CAF1078484.1"/>
    </source>
</evidence>
<dbReference type="GO" id="GO:0000049">
    <property type="term" value="F:tRNA binding"/>
    <property type="evidence" value="ECO:0007669"/>
    <property type="project" value="TreeGrafter"/>
</dbReference>
<keyword evidence="3 5" id="KW-0963">Cytoplasm</keyword>
<dbReference type="Pfam" id="PF23797">
    <property type="entry name" value="Beta-prop_ELP1_2nd"/>
    <property type="match status" value="1"/>
</dbReference>
<gene>
    <name evidence="11" type="ORF">CJN711_LOCUS6079</name>
    <name evidence="12" type="ORF">KQP761_LOCUS27157</name>
</gene>
<dbReference type="EMBL" id="CAJNOV010001782">
    <property type="protein sequence ID" value="CAF1078484.1"/>
    <property type="molecule type" value="Genomic_DNA"/>
</dbReference>
<dbReference type="SUPFAM" id="SSF69322">
    <property type="entry name" value="Tricorn protease domain 2"/>
    <property type="match status" value="1"/>
</dbReference>
<dbReference type="Pfam" id="PF23925">
    <property type="entry name" value="A-sol_ELP1"/>
    <property type="match status" value="1"/>
</dbReference>
<reference evidence="11" key="1">
    <citation type="submission" date="2021-02" db="EMBL/GenBank/DDBJ databases">
        <authorList>
            <person name="Nowell W R."/>
        </authorList>
    </citation>
    <scope>NUCLEOTIDE SEQUENCE</scope>
</reference>
<evidence type="ECO:0000256" key="6">
    <source>
        <dbReference type="SAM" id="MobiDB-lite"/>
    </source>
</evidence>
<dbReference type="Pfam" id="PF23936">
    <property type="entry name" value="HB_ELP1"/>
    <property type="match status" value="1"/>
</dbReference>
<keyword evidence="4" id="KW-0819">tRNA processing</keyword>
<evidence type="ECO:0000256" key="5">
    <source>
        <dbReference type="PIRNR" id="PIRNR017233"/>
    </source>
</evidence>
<dbReference type="EMBL" id="CAJNOW010014921">
    <property type="protein sequence ID" value="CAF1636400.1"/>
    <property type="molecule type" value="Genomic_DNA"/>
</dbReference>
<dbReference type="PANTHER" id="PTHR12747">
    <property type="entry name" value="ELONGATOR COMPLEX PROTEIN 1"/>
    <property type="match status" value="1"/>
</dbReference>
<evidence type="ECO:0000259" key="8">
    <source>
        <dbReference type="Pfam" id="PF23797"/>
    </source>
</evidence>
<dbReference type="Pfam" id="PF04762">
    <property type="entry name" value="Beta-prop_ELP1_1st"/>
    <property type="match status" value="1"/>
</dbReference>
<evidence type="ECO:0000256" key="1">
    <source>
        <dbReference type="ARBA" id="ARBA00005043"/>
    </source>
</evidence>
<feature type="domain" description="ELP1 first N-terminal beta-propeller" evidence="7">
    <location>
        <begin position="1"/>
        <end position="349"/>
    </location>
</feature>
<dbReference type="Proteomes" id="UP000663834">
    <property type="component" value="Unassembled WGS sequence"/>
</dbReference>
<dbReference type="GO" id="GO:0005829">
    <property type="term" value="C:cytosol"/>
    <property type="evidence" value="ECO:0007669"/>
    <property type="project" value="TreeGrafter"/>
</dbReference>
<feature type="domain" description="ELP1 three-helical bundle" evidence="10">
    <location>
        <begin position="1065"/>
        <end position="1262"/>
    </location>
</feature>
<evidence type="ECO:0000256" key="3">
    <source>
        <dbReference type="ARBA" id="ARBA00022490"/>
    </source>
</evidence>
<comment type="caution">
    <text evidence="11">The sequence shown here is derived from an EMBL/GenBank/DDBJ whole genome shotgun (WGS) entry which is preliminary data.</text>
</comment>
<comment type="subcellular location">
    <subcellularLocation>
        <location evidence="5">Cytoplasm</location>
    </subcellularLocation>
    <subcellularLocation>
        <location evidence="5">Nucleus</location>
    </subcellularLocation>
</comment>
<evidence type="ECO:0000259" key="9">
    <source>
        <dbReference type="Pfam" id="PF23925"/>
    </source>
</evidence>
<name>A0A814MF23_9BILA</name>
<dbReference type="InterPro" id="IPR056164">
    <property type="entry name" value="Beta-prop_ELP1_1st"/>
</dbReference>
<evidence type="ECO:0000256" key="4">
    <source>
        <dbReference type="ARBA" id="ARBA00022694"/>
    </source>
</evidence>
<protein>
    <recommendedName>
        <fullName evidence="5">Elongator complex protein 1</fullName>
    </recommendedName>
</protein>
<dbReference type="PANTHER" id="PTHR12747:SF0">
    <property type="entry name" value="ELONGATOR COMPLEX PROTEIN 1"/>
    <property type="match status" value="1"/>
</dbReference>
<dbReference type="InterPro" id="IPR056165">
    <property type="entry name" value="Beta-prop_ELP1_2nd"/>
</dbReference>
<keyword evidence="5" id="KW-0539">Nucleus</keyword>
<organism evidence="11 13">
    <name type="scientific">Rotaria magnacalcarata</name>
    <dbReference type="NCBI Taxonomy" id="392030"/>
    <lineage>
        <taxon>Eukaryota</taxon>
        <taxon>Metazoa</taxon>
        <taxon>Spiralia</taxon>
        <taxon>Gnathifera</taxon>
        <taxon>Rotifera</taxon>
        <taxon>Eurotatoria</taxon>
        <taxon>Bdelloidea</taxon>
        <taxon>Philodinida</taxon>
        <taxon>Philodinidae</taxon>
        <taxon>Rotaria</taxon>
    </lineage>
</organism>
<feature type="domain" description="ELP1 alpha-solenoid" evidence="9">
    <location>
        <begin position="662"/>
        <end position="862"/>
    </location>
</feature>
<dbReference type="InterPro" id="IPR056169">
    <property type="entry name" value="HB_ELP1"/>
</dbReference>
<evidence type="ECO:0000256" key="2">
    <source>
        <dbReference type="ARBA" id="ARBA00006086"/>
    </source>
</evidence>
<proteinExistence type="inferred from homology"/>
<comment type="similarity">
    <text evidence="2 5">Belongs to the ELP1/IKA1 family.</text>
</comment>
<dbReference type="GO" id="GO:0005634">
    <property type="term" value="C:nucleus"/>
    <property type="evidence" value="ECO:0007669"/>
    <property type="project" value="UniProtKB-SubCell"/>
</dbReference>
<dbReference type="InterPro" id="IPR056167">
    <property type="entry name" value="A-sol_ELP1"/>
</dbReference>
<feature type="domain" description="ELP1 N-terminal second beta-propeller" evidence="8">
    <location>
        <begin position="388"/>
        <end position="638"/>
    </location>
</feature>
<feature type="compositionally biased region" description="Acidic residues" evidence="6">
    <location>
        <begin position="1122"/>
        <end position="1137"/>
    </location>
</feature>
<dbReference type="UniPathway" id="UPA00988"/>
<dbReference type="PIRSF" id="PIRSF017233">
    <property type="entry name" value="IKAP"/>
    <property type="match status" value="1"/>
</dbReference>
<comment type="pathway">
    <text evidence="1">tRNA modification; 5-methoxycarbonylmethyl-2-thiouridine-tRNA biosynthesis.</text>
</comment>
<dbReference type="InterPro" id="IPR006849">
    <property type="entry name" value="Elp1"/>
</dbReference>
<evidence type="ECO:0000259" key="7">
    <source>
        <dbReference type="Pfam" id="PF04762"/>
    </source>
</evidence>
<dbReference type="GO" id="GO:0002926">
    <property type="term" value="P:tRNA wobble base 5-methoxycarbonylmethyl-2-thiouridinylation"/>
    <property type="evidence" value="ECO:0007669"/>
    <property type="project" value="TreeGrafter"/>
</dbReference>
<evidence type="ECO:0000259" key="10">
    <source>
        <dbReference type="Pfam" id="PF23936"/>
    </source>
</evidence>
<dbReference type="Proteomes" id="UP000663855">
    <property type="component" value="Unassembled WGS sequence"/>
</dbReference>
<dbReference type="OrthoDB" id="40048at2759"/>
<sequence>MQNLSLYNTRAIGLHDLTGANVARRFAIDTDKQIIYLLNSHSIYSLTLEDEKLKSIYTTTDKTITLEDLSYISELNHLCFGLSNGDLVSIQFDNDFDENVNVIGTLEECIHELKSSPDLQILVAVTNSKVLLLSTNNDYEPIAEAILDTSEFGEQQLVNVGWGSKTTQFHGSVGKKAALETAQTTPTTLRANDDDNRSRIVWRDDGDLFAISFISLTNQWRTIKIFNKQGQLQATNESPLNGFIESAIAWKISGEFIGAAMRFNNGQKLTISFLEKNGLKHGELVLETGENIKQYVEHIAWNKDSTILALVLHKENDSYLQLWSSSNYHWYLKQNIPFPSVNIQSLLWDIDIANKLHFITNDGQYHSVTWSWISQVSYTNTRSLVFLIDGCHLFVSDFTHSSIPPPMSSYEIVCPLPILAVAFDDDHDQLILILSDRSLAVCGTSSGLSDYRTIIRLSEIKSAHYVSSIISSAESPITSIHHATHYRLINQEFYFIENSHLHIYNLQTKTIKTSLSLNFNCLTTAVDHEEVKHLYLEDEHGKIFRLDNNELQAKMHFPRPCPHFSAVLNGRFVGLTENYRLYLNTAELAHNCNSYFIHDKTILVYSTLQHQLAFRSLVNDEIVAGISQRRTERGTRIVCTAFTDLKLVLQMPRGNLETIYPRPLLLTYISADLIDSETTNYKRAFELMRKNRLNLNFLYDYNPKQFFDNIPSFISKTRSDDDICLFISEIDNEKNTREEYMKYILKQEKHPPIDAKIWHPKANLLCEKFRSCLLSTENCTEHMNSILTTFVKQSPPNMEGALVFLSQHPKYFDNAIRYLTYFIDIDRLYDTALGTYNFDLVLMISEKTQKDPKEYLPELNQLRLINNYHWQKFKIDCRLKRFKKAIENACDYFVEQLLNRPDEHENERFQEFINILENNRFYKLAIRKFLSNQQIKPTMEYINHVIKLYADYLMTKKYYIEAALIYERGRFLDHASKAFRQGKDVQNSLKLLPSVSIQAKQSNTGMDQYRSLAEQFRNDTLYIESGQIYENHLDDCEEALLSYLQGHEWSHAIRLFATSLSRRHDLYEHEFLSAFNGVYDDLERQIHNDYTKFQSHTKRLSLLRTNLFQHIKEILDSGRDYDIDENDDQSDNEDPQFADDRRTLVTRSNRNADDSGSIKTRLTKKSGSVSSSKKSQRRAAQQLEKLIQLKEGSKHEDLAIVRELWLLVTKIDKQNYDVRHVNKICYQISTHQNSLEYEQKGELLQNKYNEYLNAIEKQLTTIWLTNPEQQQQENVQVMVINKKIREKFKKELDLVSNQYRVSPVLVSKTSQWKLVLFDSDISV</sequence>
<feature type="region of interest" description="Disordered" evidence="6">
    <location>
        <begin position="1122"/>
        <end position="1177"/>
    </location>
</feature>
<evidence type="ECO:0000313" key="13">
    <source>
        <dbReference type="Proteomes" id="UP000663855"/>
    </source>
</evidence>
<dbReference type="GO" id="GO:0033588">
    <property type="term" value="C:elongator holoenzyme complex"/>
    <property type="evidence" value="ECO:0007669"/>
    <property type="project" value="InterPro"/>
</dbReference>
<accession>A0A814MF23</accession>